<dbReference type="PANTHER" id="PTHR10788:SF15">
    <property type="entry name" value="TREHALOSE SYNTHASE COMPLEX REGULATORY SUBUNIT TPS3-RELATED"/>
    <property type="match status" value="1"/>
</dbReference>
<dbReference type="SUPFAM" id="SSF56784">
    <property type="entry name" value="HAD-like"/>
    <property type="match status" value="1"/>
</dbReference>
<proteinExistence type="inferred from homology"/>
<dbReference type="Gene3D" id="3.40.50.1000">
    <property type="entry name" value="HAD superfamily/HAD-like"/>
    <property type="match status" value="1"/>
</dbReference>
<comment type="similarity">
    <text evidence="1">In the N-terminal section; belongs to the glycosyltransferase 20 family.</text>
</comment>
<gene>
    <name evidence="3" type="ORF">PNEG_00914</name>
</gene>
<dbReference type="FunFam" id="3.40.50.2000:FF:000036">
    <property type="entry name" value="Alpha,alpha-trehalose-phosphate synthase subunit Tps2"/>
    <property type="match status" value="1"/>
</dbReference>
<dbReference type="InterPro" id="IPR001830">
    <property type="entry name" value="Glyco_trans_20"/>
</dbReference>
<dbReference type="VEuPathDB" id="FungiDB:PNEG_00914"/>
<dbReference type="OMA" id="TSWDKRR"/>
<dbReference type="SUPFAM" id="SSF53756">
    <property type="entry name" value="UDP-Glycosyltransferase/glycogen phosphorylase"/>
    <property type="match status" value="1"/>
</dbReference>
<dbReference type="Pfam" id="PF00982">
    <property type="entry name" value="Glyco_transf_20"/>
    <property type="match status" value="1"/>
</dbReference>
<dbReference type="GO" id="GO:0004805">
    <property type="term" value="F:trehalose-phosphatase activity"/>
    <property type="evidence" value="ECO:0007669"/>
    <property type="project" value="TreeGrafter"/>
</dbReference>
<evidence type="ECO:0000256" key="1">
    <source>
        <dbReference type="ARBA" id="ARBA00005409"/>
    </source>
</evidence>
<evidence type="ECO:0000313" key="4">
    <source>
        <dbReference type="Proteomes" id="UP000011958"/>
    </source>
</evidence>
<dbReference type="PANTHER" id="PTHR10788">
    <property type="entry name" value="TREHALOSE-6-PHOSPHATE SYNTHASE"/>
    <property type="match status" value="1"/>
</dbReference>
<dbReference type="Pfam" id="PF02358">
    <property type="entry name" value="Trehalose_PPase"/>
    <property type="match status" value="1"/>
</dbReference>
<sequence length="894" mass="103912">MPKLYVVCLFLPNTLSFDLDETDSIKLNPQRSNYKKEPIPHLINKLASCSENFQDTNCNISLSNDEETRFFYLLKDKNVLENEKNREDEDEMFEGRKKELNQPKFKSRVSSLSTAISQISTKGKSSYTMQNYPHAPILASRRRRSSFDVNLFSKVPWTIELNDQSNVGLGNAIRAADKSGNLQEHMFIGLLGIPTDSLSIMRKYEVEREFMTKCRSIPIFVSDNEFDNHYNYYCKQILWPIFHYQIPDIPKFKMYQDYSWNHYVALNQAFANKIIENYNDGDIIWVNDYHLLLVPQMIRQKLQYAMIGFFLHVSFPSYEVFRCLSVRKQLLEGILGANVIGFQTDEYAYHFLQTCTKLLNVKMSSRNIQFGSSFVNICDLPIGIDPDNLEKKKTLSSVKLWISLLKERYSGKSLIVGRDKLDEIKGVRQKLLSFELFLNKHSEWREKVVLIQVALSTSEENETQSQVSNIVLRINSTYGNLSHQYQPIVFLRQDITFSQYLALLTVADAFLVTSLREGMNLTSHEFVFCQRGNYGPLIISEFAGSAARFKDAAITINPWNLNQVSNAIYQALTMSSKERLIRWEKLSDTIMNHDAAHWAINFINEIKCNSFFQEKKKDIHVPKLQLDLFAQKYDNSKICIFFLDYEGVFLNLGNHLNDFHTNKEKVISVLSSLALNPKNIIYIMSHSNIKDTEKFFEKIPNLGFITQDGYYICHNNNQINPIFGNDIAWKTSVKEIFSYYSERIPTSYIEELPFSVIFHYNSKDIESYTSWEIDEFTKHVSYSFSNISCHTIFMENEVVIRQNNIDKSTVICNTLEYIKELFGNSKKIVFIAGDNKNDENVFDWAIKFKNNNETDYVLTVNIGTKDTKALTWVDHVSEYFEILEKLAILSIQEQ</sequence>
<reference evidence="4" key="1">
    <citation type="journal article" date="2016" name="Nat. Commun.">
        <title>Genome analysis of three Pneumocystis species reveals adaptation mechanisms to life exclusively in mammalian hosts.</title>
        <authorList>
            <person name="Ma L."/>
            <person name="Chen Z."/>
            <person name="Huang D.W."/>
            <person name="Kutty G."/>
            <person name="Ishihara M."/>
            <person name="Wang H."/>
            <person name="Abouelleil A."/>
            <person name="Bishop L."/>
            <person name="Davey E."/>
            <person name="Deng R."/>
            <person name="Deng X."/>
            <person name="Fan L."/>
            <person name="Fantoni G."/>
            <person name="Fitzgerald M."/>
            <person name="Gogineni E."/>
            <person name="Goldberg J.M."/>
            <person name="Handley G."/>
            <person name="Hu X."/>
            <person name="Huber C."/>
            <person name="Jiao X."/>
            <person name="Jones K."/>
            <person name="Levin J.Z."/>
            <person name="Liu Y."/>
            <person name="Macdonald P."/>
            <person name="Melnikov A."/>
            <person name="Raley C."/>
            <person name="Sassi M."/>
            <person name="Sherman B.T."/>
            <person name="Song X."/>
            <person name="Sykes S."/>
            <person name="Tran B."/>
            <person name="Walsh L."/>
            <person name="Xia Y."/>
            <person name="Yang J."/>
            <person name="Young S."/>
            <person name="Zeng Q."/>
            <person name="Zheng X."/>
            <person name="Stephens R."/>
            <person name="Nusbaum C."/>
            <person name="Birren B.W."/>
            <person name="Azadi P."/>
            <person name="Lempicki R.A."/>
            <person name="Cuomo C.A."/>
            <person name="Kovacs J.A."/>
        </authorList>
    </citation>
    <scope>NUCLEOTIDE SEQUENCE [LARGE SCALE GENOMIC DNA]</scope>
    <source>
        <strain evidence="4">B123</strain>
    </source>
</reference>
<dbReference type="EMBL" id="AFWA02000003">
    <property type="protein sequence ID" value="EMR10766.1"/>
    <property type="molecule type" value="Genomic_DNA"/>
</dbReference>
<dbReference type="Gene3D" id="3.40.50.2000">
    <property type="entry name" value="Glycogen Phosphorylase B"/>
    <property type="match status" value="2"/>
</dbReference>
<organism evidence="3 4">
    <name type="scientific">Pneumocystis murina (strain B123)</name>
    <name type="common">Mouse pneumocystis pneumonia agent</name>
    <name type="synonym">Pneumocystis carinii f. sp. muris</name>
    <dbReference type="NCBI Taxonomy" id="1069680"/>
    <lineage>
        <taxon>Eukaryota</taxon>
        <taxon>Fungi</taxon>
        <taxon>Dikarya</taxon>
        <taxon>Ascomycota</taxon>
        <taxon>Taphrinomycotina</taxon>
        <taxon>Pneumocystomycetes</taxon>
        <taxon>Pneumocystaceae</taxon>
        <taxon>Pneumocystis</taxon>
    </lineage>
</organism>
<evidence type="ECO:0000313" key="3">
    <source>
        <dbReference type="EMBL" id="EMR10766.1"/>
    </source>
</evidence>
<dbReference type="STRING" id="1069680.M7NUK8"/>
<keyword evidence="4" id="KW-1185">Reference proteome</keyword>
<accession>M7NUK8</accession>
<dbReference type="OrthoDB" id="755951at2759"/>
<dbReference type="GO" id="GO:0005992">
    <property type="term" value="P:trehalose biosynthetic process"/>
    <property type="evidence" value="ECO:0007669"/>
    <property type="project" value="InterPro"/>
</dbReference>
<dbReference type="eggNOG" id="KOG1050">
    <property type="taxonomic scope" value="Eukaryota"/>
</dbReference>
<dbReference type="Gene3D" id="3.30.70.1020">
    <property type="entry name" value="Trehalose-6-phosphate phosphatase related protein, domain 2"/>
    <property type="match status" value="1"/>
</dbReference>
<dbReference type="InterPro" id="IPR003337">
    <property type="entry name" value="Trehalose_PPase"/>
</dbReference>
<dbReference type="HOGENOM" id="CLU_002351_2_2_1"/>
<protein>
    <submittedName>
        <fullName evidence="3">Trehalose-phosphatase</fullName>
    </submittedName>
</protein>
<evidence type="ECO:0000256" key="2">
    <source>
        <dbReference type="SAM" id="SignalP"/>
    </source>
</evidence>
<dbReference type="InterPro" id="IPR036412">
    <property type="entry name" value="HAD-like_sf"/>
</dbReference>
<dbReference type="RefSeq" id="XP_007872826.1">
    <property type="nucleotide sequence ID" value="XM_007874635.2"/>
</dbReference>
<dbReference type="GO" id="GO:0005946">
    <property type="term" value="C:alpha,alpha-trehalose-phosphate synthase complex (UDP-forming)"/>
    <property type="evidence" value="ECO:0007669"/>
    <property type="project" value="TreeGrafter"/>
</dbReference>
<dbReference type="GeneID" id="19894612"/>
<dbReference type="Proteomes" id="UP000011958">
    <property type="component" value="Unassembled WGS sequence"/>
</dbReference>
<feature type="chain" id="PRO_5004082678" evidence="2">
    <location>
        <begin position="17"/>
        <end position="894"/>
    </location>
</feature>
<dbReference type="GO" id="GO:0003825">
    <property type="term" value="F:alpha,alpha-trehalose-phosphate synthase (UDP-forming) activity"/>
    <property type="evidence" value="ECO:0007669"/>
    <property type="project" value="TreeGrafter"/>
</dbReference>
<comment type="caution">
    <text evidence="3">The sequence shown here is derived from an EMBL/GenBank/DDBJ whole genome shotgun (WGS) entry which is preliminary data.</text>
</comment>
<dbReference type="InterPro" id="IPR023214">
    <property type="entry name" value="HAD_sf"/>
</dbReference>
<feature type="signal peptide" evidence="2">
    <location>
        <begin position="1"/>
        <end position="16"/>
    </location>
</feature>
<dbReference type="AlphaFoldDB" id="M7NUK8"/>
<name>M7NUK8_PNEMU</name>
<dbReference type="GO" id="GO:0005829">
    <property type="term" value="C:cytosol"/>
    <property type="evidence" value="ECO:0007669"/>
    <property type="project" value="TreeGrafter"/>
</dbReference>
<dbReference type="CDD" id="cd03788">
    <property type="entry name" value="GT20_TPS"/>
    <property type="match status" value="1"/>
</dbReference>
<keyword evidence="2" id="KW-0732">Signal</keyword>